<feature type="signal peptide" evidence="1">
    <location>
        <begin position="1"/>
        <end position="30"/>
    </location>
</feature>
<evidence type="ECO:0000313" key="2">
    <source>
        <dbReference type="EMBL" id="MCL7032640.1"/>
    </source>
</evidence>
<comment type="caution">
    <text evidence="2">The sequence shown here is derived from an EMBL/GenBank/DDBJ whole genome shotgun (WGS) entry which is preliminary data.</text>
</comment>
<dbReference type="AlphaFoldDB" id="A0AA41SD04"/>
<dbReference type="EMBL" id="JAJJMA010125635">
    <property type="protein sequence ID" value="MCL7032640.1"/>
    <property type="molecule type" value="Genomic_DNA"/>
</dbReference>
<name>A0AA41SD04_PAPNU</name>
<sequence length="83" mass="9389">MAKTASLRFSPPFLGLLCVLIISMNSRCSTNDIVISLYNYSIDHICNYLCITDFAGYTITSHEATHYWFKPDTCSCCYEDGNN</sequence>
<dbReference type="Proteomes" id="UP001177140">
    <property type="component" value="Unassembled WGS sequence"/>
</dbReference>
<gene>
    <name evidence="2" type="ORF">MKW94_012155</name>
</gene>
<keyword evidence="3" id="KW-1185">Reference proteome</keyword>
<evidence type="ECO:0000313" key="3">
    <source>
        <dbReference type="Proteomes" id="UP001177140"/>
    </source>
</evidence>
<protein>
    <submittedName>
        <fullName evidence="2">Uncharacterized protein</fullName>
    </submittedName>
</protein>
<reference evidence="2" key="1">
    <citation type="submission" date="2022-03" db="EMBL/GenBank/DDBJ databases">
        <title>A functionally conserved STORR gene fusion in Papaver species that diverged 16.8 million years ago.</title>
        <authorList>
            <person name="Catania T."/>
        </authorList>
    </citation>
    <scope>NUCLEOTIDE SEQUENCE</scope>
    <source>
        <strain evidence="2">S-191538</strain>
    </source>
</reference>
<keyword evidence="1" id="KW-0732">Signal</keyword>
<feature type="chain" id="PRO_5041446894" evidence="1">
    <location>
        <begin position="31"/>
        <end position="83"/>
    </location>
</feature>
<proteinExistence type="predicted"/>
<organism evidence="2 3">
    <name type="scientific">Papaver nudicaule</name>
    <name type="common">Iceland poppy</name>
    <dbReference type="NCBI Taxonomy" id="74823"/>
    <lineage>
        <taxon>Eukaryota</taxon>
        <taxon>Viridiplantae</taxon>
        <taxon>Streptophyta</taxon>
        <taxon>Embryophyta</taxon>
        <taxon>Tracheophyta</taxon>
        <taxon>Spermatophyta</taxon>
        <taxon>Magnoliopsida</taxon>
        <taxon>Ranunculales</taxon>
        <taxon>Papaveraceae</taxon>
        <taxon>Papaveroideae</taxon>
        <taxon>Papaver</taxon>
    </lineage>
</organism>
<evidence type="ECO:0000256" key="1">
    <source>
        <dbReference type="SAM" id="SignalP"/>
    </source>
</evidence>
<accession>A0AA41SD04</accession>